<dbReference type="Pfam" id="PF13535">
    <property type="entry name" value="ATP-grasp_4"/>
    <property type="match status" value="1"/>
</dbReference>
<dbReference type="PANTHER" id="PTHR43585:SF2">
    <property type="entry name" value="ATP-GRASP ENZYME FSQD"/>
    <property type="match status" value="1"/>
</dbReference>
<dbReference type="InterPro" id="IPR041472">
    <property type="entry name" value="BL00235/CARNS1_N"/>
</dbReference>
<organism evidence="6 8">
    <name type="scientific">Bacillus glycinifermentans</name>
    <dbReference type="NCBI Taxonomy" id="1664069"/>
    <lineage>
        <taxon>Bacteria</taxon>
        <taxon>Bacillati</taxon>
        <taxon>Bacillota</taxon>
        <taxon>Bacilli</taxon>
        <taxon>Bacillales</taxon>
        <taxon>Bacillaceae</taxon>
        <taxon>Bacillus</taxon>
    </lineage>
</organism>
<reference evidence="6 8" key="1">
    <citation type="journal article" date="2015" name="Int. J. Syst. Evol. Microbiol.">
        <title>Bacillus glycinifermentans sp. nov., isolated from fermented soybean paste.</title>
        <authorList>
            <person name="Kim S.J."/>
            <person name="Dunlap C.A."/>
            <person name="Kwon S.W."/>
            <person name="Rooney A.P."/>
        </authorList>
    </citation>
    <scope>NUCLEOTIDE SEQUENCE [LARGE SCALE GENOMIC DNA]</scope>
    <source>
        <strain evidence="6 8">GO-13</strain>
    </source>
</reference>
<evidence type="ECO:0000313" key="8">
    <source>
        <dbReference type="Proteomes" id="UP000036168"/>
    </source>
</evidence>
<dbReference type="Proteomes" id="UP000036168">
    <property type="component" value="Unassembled WGS sequence"/>
</dbReference>
<feature type="domain" description="ATP-grasp" evidence="5">
    <location>
        <begin position="117"/>
        <end position="319"/>
    </location>
</feature>
<evidence type="ECO:0000313" key="9">
    <source>
        <dbReference type="Proteomes" id="UP001341297"/>
    </source>
</evidence>
<evidence type="ECO:0000256" key="1">
    <source>
        <dbReference type="ARBA" id="ARBA00022598"/>
    </source>
</evidence>
<reference evidence="6" key="2">
    <citation type="submission" date="2015-10" db="EMBL/GenBank/DDBJ databases">
        <authorList>
            <person name="Gilbert D.G."/>
        </authorList>
    </citation>
    <scope>NUCLEOTIDE SEQUENCE</scope>
    <source>
        <strain evidence="6">GO-13</strain>
    </source>
</reference>
<dbReference type="EMBL" id="JARRTL010000008">
    <property type="protein sequence ID" value="MEC0485101.1"/>
    <property type="molecule type" value="Genomic_DNA"/>
</dbReference>
<keyword evidence="3 4" id="KW-0067">ATP-binding</keyword>
<dbReference type="InterPro" id="IPR040570">
    <property type="entry name" value="LAL_C2"/>
</dbReference>
<name>A0A0T6BUJ4_9BACI</name>
<dbReference type="PANTHER" id="PTHR43585">
    <property type="entry name" value="FUMIPYRROLE BIOSYNTHESIS PROTEIN C"/>
    <property type="match status" value="1"/>
</dbReference>
<dbReference type="AlphaFoldDB" id="A0A0T6BUJ4"/>
<dbReference type="GO" id="GO:0046872">
    <property type="term" value="F:metal ion binding"/>
    <property type="evidence" value="ECO:0007669"/>
    <property type="project" value="InterPro"/>
</dbReference>
<evidence type="ECO:0000256" key="3">
    <source>
        <dbReference type="ARBA" id="ARBA00022840"/>
    </source>
</evidence>
<sequence>MNNKNKTILYINLRSHPVERVEPLKQARKMGLRVALLTDKKPDIDLSLVDDILMSNTYCKETALKDVLKYQEKHPISGVLTWSDKDVELVSYIANKLGLPGPSAAAAKNARSKYLMRKSWESVPGLSPKFNRVTSLEDLKSAAEKLTFPLIFKPVGASGSKSILLIESEDDLEDAYQRMTDYTSPDKDKIYSYFPNEYIAEEYLDGPEVTVDGLVQDGKVYIAGVIDKHITPQYSMEYFAEFPSSKSEETIKEIEEKAEQAVKSLGLNNSAFHLECRVTSYGVRMIECAARPGGGFIASHLIKMATDHAFMEEVIKMAIGEQVNFEKLRDYKRYAGMIILLPEEKGYIKRIEGVVQALEIDCIKKFIPAKQVGDKVNIPPEDFSAYYGVFIGQSDDYKELEDALFKAKDTIRFTVKEG</sequence>
<dbReference type="PROSITE" id="PS50975">
    <property type="entry name" value="ATP_GRASP"/>
    <property type="match status" value="1"/>
</dbReference>
<dbReference type="GO" id="GO:0016874">
    <property type="term" value="F:ligase activity"/>
    <property type="evidence" value="ECO:0007669"/>
    <property type="project" value="UniProtKB-KW"/>
</dbReference>
<keyword evidence="2 4" id="KW-0547">Nucleotide-binding</keyword>
<dbReference type="EMBL" id="LECW02000004">
    <property type="protein sequence ID" value="KRT95297.1"/>
    <property type="molecule type" value="Genomic_DNA"/>
</dbReference>
<dbReference type="GO" id="GO:0005524">
    <property type="term" value="F:ATP binding"/>
    <property type="evidence" value="ECO:0007669"/>
    <property type="project" value="UniProtKB-UniRule"/>
</dbReference>
<dbReference type="Gene3D" id="3.30.470.20">
    <property type="entry name" value="ATP-grasp fold, B domain"/>
    <property type="match status" value="1"/>
</dbReference>
<evidence type="ECO:0000313" key="7">
    <source>
        <dbReference type="EMBL" id="MEC0485101.1"/>
    </source>
</evidence>
<evidence type="ECO:0000256" key="4">
    <source>
        <dbReference type="PROSITE-ProRule" id="PRU00409"/>
    </source>
</evidence>
<evidence type="ECO:0000256" key="2">
    <source>
        <dbReference type="ARBA" id="ARBA00022741"/>
    </source>
</evidence>
<keyword evidence="9" id="KW-1185">Reference proteome</keyword>
<dbReference type="Gene3D" id="3.40.50.20">
    <property type="match status" value="1"/>
</dbReference>
<gene>
    <name evidence="6" type="ORF">AB447_212420</name>
    <name evidence="7" type="ORF">P8828_09635</name>
</gene>
<protein>
    <submittedName>
        <fullName evidence="7">ATP-grasp domain-containing protein</fullName>
    </submittedName>
</protein>
<comment type="caution">
    <text evidence="6">The sequence shown here is derived from an EMBL/GenBank/DDBJ whole genome shotgun (WGS) entry which is preliminary data.</text>
</comment>
<dbReference type="InterPro" id="IPR052032">
    <property type="entry name" value="ATP-dep_AA_Ligase"/>
</dbReference>
<keyword evidence="1" id="KW-0436">Ligase</keyword>
<evidence type="ECO:0000259" key="5">
    <source>
        <dbReference type="PROSITE" id="PS50975"/>
    </source>
</evidence>
<evidence type="ECO:0000313" key="6">
    <source>
        <dbReference type="EMBL" id="KRT95297.1"/>
    </source>
</evidence>
<dbReference type="Pfam" id="PF18130">
    <property type="entry name" value="ATPgrasp_N"/>
    <property type="match status" value="1"/>
</dbReference>
<dbReference type="OrthoDB" id="9803907at2"/>
<dbReference type="Proteomes" id="UP001341297">
    <property type="component" value="Unassembled WGS sequence"/>
</dbReference>
<dbReference type="SUPFAM" id="SSF56059">
    <property type="entry name" value="Glutathione synthetase ATP-binding domain-like"/>
    <property type="match status" value="1"/>
</dbReference>
<accession>A0A0T6BUJ4</accession>
<dbReference type="Pfam" id="PF18603">
    <property type="entry name" value="LAL_C2"/>
    <property type="match status" value="1"/>
</dbReference>
<reference evidence="7 9" key="3">
    <citation type="submission" date="2023-03" db="EMBL/GenBank/DDBJ databases">
        <title>Agriculturally important microbes genome sequencing.</title>
        <authorList>
            <person name="Dunlap C."/>
        </authorList>
    </citation>
    <scope>NUCLEOTIDE SEQUENCE [LARGE SCALE GENOMIC DNA]</scope>
    <source>
        <strain evidence="7 9">CBP-3203</strain>
    </source>
</reference>
<dbReference type="RefSeq" id="WP_048352957.1">
    <property type="nucleotide sequence ID" value="NZ_CP023481.1"/>
</dbReference>
<dbReference type="InterPro" id="IPR011761">
    <property type="entry name" value="ATP-grasp"/>
</dbReference>
<proteinExistence type="predicted"/>